<evidence type="ECO:0000256" key="1">
    <source>
        <dbReference type="SAM" id="MobiDB-lite"/>
    </source>
</evidence>
<evidence type="ECO:0000313" key="3">
    <source>
        <dbReference type="EMBL" id="WUX38202.1"/>
    </source>
</evidence>
<dbReference type="Gene3D" id="3.90.1200.10">
    <property type="match status" value="1"/>
</dbReference>
<name>A0ABZ1ZHH9_STRAQ</name>
<dbReference type="InterPro" id="IPR051678">
    <property type="entry name" value="AGP_Transferase"/>
</dbReference>
<dbReference type="PANTHER" id="PTHR21310">
    <property type="entry name" value="AMINOGLYCOSIDE PHOSPHOTRANSFERASE-RELATED-RELATED"/>
    <property type="match status" value="1"/>
</dbReference>
<dbReference type="Gene3D" id="3.30.200.20">
    <property type="entry name" value="Phosphorylase Kinase, domain 1"/>
    <property type="match status" value="1"/>
</dbReference>
<reference evidence="3" key="1">
    <citation type="submission" date="2022-10" db="EMBL/GenBank/DDBJ databases">
        <title>The complete genomes of actinobacterial strains from the NBC collection.</title>
        <authorList>
            <person name="Joergensen T.S."/>
            <person name="Alvarez Arevalo M."/>
            <person name="Sterndorff E.B."/>
            <person name="Faurdal D."/>
            <person name="Vuksanovic O."/>
            <person name="Mourched A.-S."/>
            <person name="Charusanti P."/>
            <person name="Shaw S."/>
            <person name="Blin K."/>
            <person name="Weber T."/>
        </authorList>
    </citation>
    <scope>NUCLEOTIDE SEQUENCE</scope>
    <source>
        <strain evidence="3">NBC_01436</strain>
    </source>
</reference>
<dbReference type="EMBL" id="CP109491">
    <property type="protein sequence ID" value="WUX38202.1"/>
    <property type="molecule type" value="Genomic_DNA"/>
</dbReference>
<dbReference type="Pfam" id="PF01636">
    <property type="entry name" value="APH"/>
    <property type="match status" value="1"/>
</dbReference>
<organism evidence="3 4">
    <name type="scientific">Streptomyces anulatus</name>
    <name type="common">Streptomyces chrysomallus</name>
    <dbReference type="NCBI Taxonomy" id="1892"/>
    <lineage>
        <taxon>Bacteria</taxon>
        <taxon>Bacillati</taxon>
        <taxon>Actinomycetota</taxon>
        <taxon>Actinomycetes</taxon>
        <taxon>Kitasatosporales</taxon>
        <taxon>Streptomycetaceae</taxon>
        <taxon>Streptomyces</taxon>
    </lineage>
</organism>
<feature type="region of interest" description="Disordered" evidence="1">
    <location>
        <begin position="281"/>
        <end position="302"/>
    </location>
</feature>
<dbReference type="RefSeq" id="WP_329356710.1">
    <property type="nucleotide sequence ID" value="NZ_CP109490.1"/>
</dbReference>
<dbReference type="Proteomes" id="UP001431926">
    <property type="component" value="Chromosome"/>
</dbReference>
<dbReference type="InterPro" id="IPR002575">
    <property type="entry name" value="Aminoglycoside_PTrfase"/>
</dbReference>
<dbReference type="SUPFAM" id="SSF56112">
    <property type="entry name" value="Protein kinase-like (PK-like)"/>
    <property type="match status" value="1"/>
</dbReference>
<gene>
    <name evidence="3" type="ORF">OG367_19055</name>
</gene>
<protein>
    <submittedName>
        <fullName evidence="3">Aminoglycoside phosphotransferase family protein</fullName>
    </submittedName>
</protein>
<sequence length="302" mass="32679">MNALPVSVMVTRACNLFLGKPAKAAVRLVTGSRTAVYRATLHDDTTVIVKLYSRTARRNALTEATAMRVVAAAVPVPRVLGYGTTSSAGATALITSDLGPDTLGSAVGSGSVPRLQALRHLGTLLGRLHEAPVSSTAPRRPVIETVASLSRRCPPDVLDRLAPSLAIITDTPDETSTVWCHGDPHFDNVVLAGPQRVRHLVDFTDAAPRRREADLAHALVMTDAHVQWDRHAVLGAYPHVVNETHLAAWSAFLTVSCWTHAAPGNDRTIWSNRLAELSRRTPHLFRPRPGHAQAPHARRRAR</sequence>
<keyword evidence="4" id="KW-1185">Reference proteome</keyword>
<evidence type="ECO:0000313" key="4">
    <source>
        <dbReference type="Proteomes" id="UP001431926"/>
    </source>
</evidence>
<accession>A0ABZ1ZHH9</accession>
<feature type="domain" description="Aminoglycoside phosphotransferase" evidence="2">
    <location>
        <begin position="32"/>
        <end position="233"/>
    </location>
</feature>
<proteinExistence type="predicted"/>
<dbReference type="InterPro" id="IPR011009">
    <property type="entry name" value="Kinase-like_dom_sf"/>
</dbReference>
<evidence type="ECO:0000259" key="2">
    <source>
        <dbReference type="Pfam" id="PF01636"/>
    </source>
</evidence>